<evidence type="ECO:0000259" key="3">
    <source>
        <dbReference type="PROSITE" id="PS50158"/>
    </source>
</evidence>
<dbReference type="OMA" id="VEGKENW"/>
<dbReference type="Proteomes" id="UP000030689">
    <property type="component" value="Unassembled WGS sequence"/>
</dbReference>
<dbReference type="PROSITE" id="PS50158">
    <property type="entry name" value="ZF_CCHC"/>
    <property type="match status" value="1"/>
</dbReference>
<sequence length="842" mass="95119">EQPERFDLFLVVGGYWSKEDGYVGGEPHQIGREVVQGFSMKTVKILLQELGYKDNMKKMAWFAPEAPAEKIDIIDDEGLRRAVSYAIASGALTLFIVREDDPDLVSRGGRDLGIFSDDEVEDNNDNISGNGSSSDESDSSSNEEDDGNVAEDGNGNGNSGMYQYGTVFSSDNQPRVERGDETKCKKFELGQEFASLQSFKSVILNYAVKKKYDISFFKSDNQRVVAVCSDRACPWMISCSINRRVSILTNARIAELFIDEFRKNINVPWTICERTRLRCLQTFDDEQAESLARLHDYVGEIKRTNPGSTVEVEVSGGVFQKNYVCFKALKDGWKKTCQRMIHIDGTFLKWRQTGQLLVACGRDPNDQMFPFAWGIVDAETTDNWKWFFQHLIDDLELESSNCLTLMSDQCKGLIGAVKEVLPYAVHKLCARHVYHNWKKNYSGAEFEDLFWGAADAYYIASFKRKMEAVKLLYVDAYEALKMNAKGFCRSGFFDEYSRVAAVENNLGESFNAAIRIARTKPVVEMLEEIIRRVMVSNEQKRKEAFNGRGIYTPRVKALLDQQIELAKNCTPLHCGLGKYEVGYFNDMMYIVSGIPCCHIVSALCFEKNVDQDPKKLISDWFTMEKLRACYETPMEPVNGMNLWEIVSTERVMPPAYKRPPDRPPGSKKRKREKGEPREKGKMSKVGMKMHCRNCGQEGHKINKCNNPTVIRQKKPPGRPRKNPTETGTSSQQTIHETTSSQPILTSVRALIRAQTGAPHSLSQPTPSEGVTSEAWKTLKNLSQPTVTEGPTSLSSAFPRAKPGRPRKNQYHDVGSSQQVPTRPPREEPVYDPGPIQIPRVSF</sequence>
<dbReference type="eggNOG" id="ENOG502QU1T">
    <property type="taxonomic scope" value="Eukaryota"/>
</dbReference>
<dbReference type="KEGG" id="eus:EUTSA_v10011024mg"/>
<feature type="compositionally biased region" description="Polar residues" evidence="2">
    <location>
        <begin position="780"/>
        <end position="795"/>
    </location>
</feature>
<evidence type="ECO:0000256" key="2">
    <source>
        <dbReference type="SAM" id="MobiDB-lite"/>
    </source>
</evidence>
<name>V4L665_EUTSA</name>
<dbReference type="PANTHER" id="PTHR31973:SF187">
    <property type="entry name" value="MUTATOR TRANSPOSASE MUDRA PROTEIN"/>
    <property type="match status" value="1"/>
</dbReference>
<dbReference type="EMBL" id="KI517435">
    <property type="protein sequence ID" value="ESQ45835.1"/>
    <property type="molecule type" value="Genomic_DNA"/>
</dbReference>
<feature type="compositionally biased region" description="Basic residues" evidence="2">
    <location>
        <begin position="711"/>
        <end position="721"/>
    </location>
</feature>
<feature type="compositionally biased region" description="Polar residues" evidence="2">
    <location>
        <begin position="724"/>
        <end position="742"/>
    </location>
</feature>
<feature type="compositionally biased region" description="Acidic residues" evidence="2">
    <location>
        <begin position="135"/>
        <end position="149"/>
    </location>
</feature>
<feature type="region of interest" description="Disordered" evidence="2">
    <location>
        <begin position="653"/>
        <end position="742"/>
    </location>
</feature>
<reference evidence="4 5" key="1">
    <citation type="journal article" date="2013" name="Front. Plant Sci.">
        <title>The Reference Genome of the Halophytic Plant Eutrema salsugineum.</title>
        <authorList>
            <person name="Yang R."/>
            <person name="Jarvis D.E."/>
            <person name="Chen H."/>
            <person name="Beilstein M.A."/>
            <person name="Grimwood J."/>
            <person name="Jenkins J."/>
            <person name="Shu S."/>
            <person name="Prochnik S."/>
            <person name="Xin M."/>
            <person name="Ma C."/>
            <person name="Schmutz J."/>
            <person name="Wing R.A."/>
            <person name="Mitchell-Olds T."/>
            <person name="Schumaker K.S."/>
            <person name="Wang X."/>
        </authorList>
    </citation>
    <scope>NUCLEOTIDE SEQUENCE [LARGE SCALE GENOMIC DNA]</scope>
</reference>
<dbReference type="Gramene" id="ESQ45835">
    <property type="protein sequence ID" value="ESQ45835"/>
    <property type="gene ID" value="EUTSA_v10011024mg"/>
</dbReference>
<dbReference type="InterPro" id="IPR018289">
    <property type="entry name" value="MULE_transposase_dom"/>
</dbReference>
<feature type="region of interest" description="Disordered" evidence="2">
    <location>
        <begin position="115"/>
        <end position="164"/>
    </location>
</feature>
<proteinExistence type="predicted"/>
<feature type="domain" description="CCHC-type" evidence="3">
    <location>
        <begin position="691"/>
        <end position="704"/>
    </location>
</feature>
<organism evidence="4 5">
    <name type="scientific">Eutrema salsugineum</name>
    <name type="common">Saltwater cress</name>
    <name type="synonym">Sisymbrium salsugineum</name>
    <dbReference type="NCBI Taxonomy" id="72664"/>
    <lineage>
        <taxon>Eukaryota</taxon>
        <taxon>Viridiplantae</taxon>
        <taxon>Streptophyta</taxon>
        <taxon>Embryophyta</taxon>
        <taxon>Tracheophyta</taxon>
        <taxon>Spermatophyta</taxon>
        <taxon>Magnoliopsida</taxon>
        <taxon>eudicotyledons</taxon>
        <taxon>Gunneridae</taxon>
        <taxon>Pentapetalae</taxon>
        <taxon>rosids</taxon>
        <taxon>malvids</taxon>
        <taxon>Brassicales</taxon>
        <taxon>Brassicaceae</taxon>
        <taxon>Eutremeae</taxon>
        <taxon>Eutrema</taxon>
    </lineage>
</organism>
<gene>
    <name evidence="4" type="ORF">EUTSA_v10011024mg</name>
</gene>
<dbReference type="GO" id="GO:0008270">
    <property type="term" value="F:zinc ion binding"/>
    <property type="evidence" value="ECO:0007669"/>
    <property type="project" value="UniProtKB-KW"/>
</dbReference>
<dbReference type="GO" id="GO:0003676">
    <property type="term" value="F:nucleic acid binding"/>
    <property type="evidence" value="ECO:0007669"/>
    <property type="project" value="InterPro"/>
</dbReference>
<keyword evidence="5" id="KW-1185">Reference proteome</keyword>
<feature type="compositionally biased region" description="Low complexity" evidence="2">
    <location>
        <begin position="125"/>
        <end position="134"/>
    </location>
</feature>
<dbReference type="AlphaFoldDB" id="V4L665"/>
<dbReference type="InterPro" id="IPR004332">
    <property type="entry name" value="Transposase_MuDR"/>
</dbReference>
<dbReference type="Pfam" id="PF03108">
    <property type="entry name" value="DBD_Tnp_Mut"/>
    <property type="match status" value="1"/>
</dbReference>
<evidence type="ECO:0000313" key="5">
    <source>
        <dbReference type="Proteomes" id="UP000030689"/>
    </source>
</evidence>
<dbReference type="STRING" id="72664.V4L665"/>
<keyword evidence="1" id="KW-0862">Zinc</keyword>
<accession>V4L665</accession>
<feature type="non-terminal residue" evidence="4">
    <location>
        <position position="1"/>
    </location>
</feature>
<feature type="region of interest" description="Disordered" evidence="2">
    <location>
        <begin position="780"/>
        <end position="842"/>
    </location>
</feature>
<keyword evidence="1" id="KW-0479">Metal-binding</keyword>
<evidence type="ECO:0000313" key="4">
    <source>
        <dbReference type="EMBL" id="ESQ45835.1"/>
    </source>
</evidence>
<protein>
    <recommendedName>
        <fullName evidence="3">CCHC-type domain-containing protein</fullName>
    </recommendedName>
</protein>
<dbReference type="InterPro" id="IPR001878">
    <property type="entry name" value="Znf_CCHC"/>
</dbReference>
<keyword evidence="1" id="KW-0863">Zinc-finger</keyword>
<feature type="compositionally biased region" description="Basic and acidic residues" evidence="2">
    <location>
        <begin position="672"/>
        <end position="681"/>
    </location>
</feature>
<dbReference type="Pfam" id="PF10551">
    <property type="entry name" value="MULE"/>
    <property type="match status" value="1"/>
</dbReference>
<dbReference type="PANTHER" id="PTHR31973">
    <property type="entry name" value="POLYPROTEIN, PUTATIVE-RELATED"/>
    <property type="match status" value="1"/>
</dbReference>
<evidence type="ECO:0000256" key="1">
    <source>
        <dbReference type="PROSITE-ProRule" id="PRU00047"/>
    </source>
</evidence>